<sequence length="210" mass="23089">MVLLPPIIFEAAFTLQRMTFFKNILVILSLAFIGGVYSAIFVSGLMWLFTRFLPYKLTMVESLVYGSLISSTDPVTILAMLPSSVDKKLYMLIFGESALNDAVAIILYRFFTELADPTVPLGFSALLTSALSSIAVFVGSFAVGVVVALAFALLTKYVKMPDGSVYELAMLMIFAYMSYLMAELFHLTGIVSIFFCGSAMSHYAYNNLSE</sequence>
<gene>
    <name evidence="11" type="ORF">BJ554DRAFT_3771</name>
</gene>
<dbReference type="Pfam" id="PF00999">
    <property type="entry name" value="Na_H_Exchanger"/>
    <property type="match status" value="1"/>
</dbReference>
<dbReference type="EMBL" id="JAEFCI010011673">
    <property type="protein sequence ID" value="KAG5456483.1"/>
    <property type="molecule type" value="Genomic_DNA"/>
</dbReference>
<evidence type="ECO:0000313" key="11">
    <source>
        <dbReference type="EMBL" id="KAG5456483.1"/>
    </source>
</evidence>
<dbReference type="PRINTS" id="PR01084">
    <property type="entry name" value="NAHEXCHNGR"/>
</dbReference>
<dbReference type="InterPro" id="IPR004709">
    <property type="entry name" value="NaH_exchanger"/>
</dbReference>
<dbReference type="GO" id="GO:0005769">
    <property type="term" value="C:early endosome"/>
    <property type="evidence" value="ECO:0007669"/>
    <property type="project" value="TreeGrafter"/>
</dbReference>
<proteinExistence type="predicted"/>
<feature type="transmembrane region" description="Helical" evidence="9">
    <location>
        <begin position="24"/>
        <end position="50"/>
    </location>
</feature>
<evidence type="ECO:0000256" key="4">
    <source>
        <dbReference type="ARBA" id="ARBA00022989"/>
    </source>
</evidence>
<dbReference type="AlphaFoldDB" id="A0A8H7ZNY3"/>
<protein>
    <submittedName>
        <fullName evidence="11">Cation/H+ exchanger</fullName>
    </submittedName>
</protein>
<keyword evidence="2" id="KW-0813">Transport</keyword>
<dbReference type="GO" id="GO:0005770">
    <property type="term" value="C:late endosome"/>
    <property type="evidence" value="ECO:0007669"/>
    <property type="project" value="TreeGrafter"/>
</dbReference>
<keyword evidence="6" id="KW-0406">Ion transport</keyword>
<evidence type="ECO:0000313" key="12">
    <source>
        <dbReference type="Proteomes" id="UP000673691"/>
    </source>
</evidence>
<dbReference type="GO" id="GO:0000329">
    <property type="term" value="C:fungal-type vacuole membrane"/>
    <property type="evidence" value="ECO:0007669"/>
    <property type="project" value="TreeGrafter"/>
</dbReference>
<keyword evidence="12" id="KW-1185">Reference proteome</keyword>
<dbReference type="InterPro" id="IPR018422">
    <property type="entry name" value="Cation/H_exchanger_CPA1"/>
</dbReference>
<evidence type="ECO:0000256" key="6">
    <source>
        <dbReference type="ARBA" id="ARBA00023065"/>
    </source>
</evidence>
<evidence type="ECO:0000256" key="8">
    <source>
        <dbReference type="ARBA" id="ARBA00023201"/>
    </source>
</evidence>
<evidence type="ECO:0000256" key="1">
    <source>
        <dbReference type="ARBA" id="ARBA00004141"/>
    </source>
</evidence>
<dbReference type="OrthoDB" id="196264at2759"/>
<evidence type="ECO:0000256" key="7">
    <source>
        <dbReference type="ARBA" id="ARBA00023136"/>
    </source>
</evidence>
<keyword evidence="7 9" id="KW-0472">Membrane</keyword>
<evidence type="ECO:0000256" key="5">
    <source>
        <dbReference type="ARBA" id="ARBA00023053"/>
    </source>
</evidence>
<dbReference type="Gene3D" id="6.10.140.1330">
    <property type="match status" value="1"/>
</dbReference>
<feature type="transmembrane region" description="Helical" evidence="9">
    <location>
        <begin position="131"/>
        <end position="153"/>
    </location>
</feature>
<keyword evidence="4 9" id="KW-1133">Transmembrane helix</keyword>
<dbReference type="GO" id="GO:0015385">
    <property type="term" value="F:sodium:proton antiporter activity"/>
    <property type="evidence" value="ECO:0007669"/>
    <property type="project" value="InterPro"/>
</dbReference>
<evidence type="ECO:0000259" key="10">
    <source>
        <dbReference type="Pfam" id="PF00999"/>
    </source>
</evidence>
<keyword evidence="3 9" id="KW-0812">Transmembrane</keyword>
<feature type="domain" description="Cation/H+ exchanger transmembrane" evidence="10">
    <location>
        <begin position="2"/>
        <end position="209"/>
    </location>
</feature>
<dbReference type="GO" id="GO:0015386">
    <property type="term" value="F:potassium:proton antiporter activity"/>
    <property type="evidence" value="ECO:0007669"/>
    <property type="project" value="TreeGrafter"/>
</dbReference>
<keyword evidence="5" id="KW-0915">Sodium</keyword>
<feature type="non-terminal residue" evidence="11">
    <location>
        <position position="210"/>
    </location>
</feature>
<organism evidence="11 12">
    <name type="scientific">Olpidium bornovanus</name>
    <dbReference type="NCBI Taxonomy" id="278681"/>
    <lineage>
        <taxon>Eukaryota</taxon>
        <taxon>Fungi</taxon>
        <taxon>Fungi incertae sedis</taxon>
        <taxon>Olpidiomycota</taxon>
        <taxon>Olpidiomycotina</taxon>
        <taxon>Olpidiomycetes</taxon>
        <taxon>Olpidiales</taxon>
        <taxon>Olpidiaceae</taxon>
        <taxon>Olpidium</taxon>
    </lineage>
</organism>
<dbReference type="PANTHER" id="PTHR10110">
    <property type="entry name" value="SODIUM/HYDROGEN EXCHANGER"/>
    <property type="match status" value="1"/>
</dbReference>
<dbReference type="PANTHER" id="PTHR10110:SF187">
    <property type="entry name" value="SODIUM_HYDROGEN EXCHANGER"/>
    <property type="match status" value="1"/>
</dbReference>
<dbReference type="InterPro" id="IPR006153">
    <property type="entry name" value="Cation/H_exchanger_TM"/>
</dbReference>
<keyword evidence="8" id="KW-0739">Sodium transport</keyword>
<name>A0A8H7ZNY3_9FUNG</name>
<dbReference type="GO" id="GO:0007035">
    <property type="term" value="P:vacuolar acidification"/>
    <property type="evidence" value="ECO:0007669"/>
    <property type="project" value="TreeGrafter"/>
</dbReference>
<comment type="subcellular location">
    <subcellularLocation>
        <location evidence="1">Membrane</location>
        <topology evidence="1">Multi-pass membrane protein</topology>
    </subcellularLocation>
</comment>
<evidence type="ECO:0000256" key="3">
    <source>
        <dbReference type="ARBA" id="ARBA00022692"/>
    </source>
</evidence>
<comment type="caution">
    <text evidence="11">The sequence shown here is derived from an EMBL/GenBank/DDBJ whole genome shotgun (WGS) entry which is preliminary data.</text>
</comment>
<evidence type="ECO:0000256" key="2">
    <source>
        <dbReference type="ARBA" id="ARBA00022448"/>
    </source>
</evidence>
<reference evidence="11 12" key="1">
    <citation type="journal article" name="Sci. Rep.">
        <title>Genome-scale phylogenetic analyses confirm Olpidium as the closest living zoosporic fungus to the non-flagellated, terrestrial fungi.</title>
        <authorList>
            <person name="Chang Y."/>
            <person name="Rochon D."/>
            <person name="Sekimoto S."/>
            <person name="Wang Y."/>
            <person name="Chovatia M."/>
            <person name="Sandor L."/>
            <person name="Salamov A."/>
            <person name="Grigoriev I.V."/>
            <person name="Stajich J.E."/>
            <person name="Spatafora J.W."/>
        </authorList>
    </citation>
    <scope>NUCLEOTIDE SEQUENCE [LARGE SCALE GENOMIC DNA]</scope>
    <source>
        <strain evidence="11">S191</strain>
    </source>
</reference>
<dbReference type="Proteomes" id="UP000673691">
    <property type="component" value="Unassembled WGS sequence"/>
</dbReference>
<feature type="transmembrane region" description="Helical" evidence="9">
    <location>
        <begin position="89"/>
        <end position="111"/>
    </location>
</feature>
<accession>A0A8H7ZNY3</accession>
<evidence type="ECO:0000256" key="9">
    <source>
        <dbReference type="SAM" id="Phobius"/>
    </source>
</evidence>